<organism evidence="3 4">
    <name type="scientific">Pseudomaricurvus hydrocarbonicus</name>
    <dbReference type="NCBI Taxonomy" id="1470433"/>
    <lineage>
        <taxon>Bacteria</taxon>
        <taxon>Pseudomonadati</taxon>
        <taxon>Pseudomonadota</taxon>
        <taxon>Gammaproteobacteria</taxon>
        <taxon>Cellvibrionales</taxon>
        <taxon>Cellvibrionaceae</taxon>
        <taxon>Pseudomaricurvus</taxon>
    </lineage>
</organism>
<keyword evidence="4" id="KW-1185">Reference proteome</keyword>
<comment type="caution">
    <text evidence="3">The sequence shown here is derived from an EMBL/GenBank/DDBJ whole genome shotgun (WGS) entry which is preliminary data.</text>
</comment>
<keyword evidence="2" id="KW-0472">Membrane</keyword>
<feature type="transmembrane region" description="Helical" evidence="2">
    <location>
        <begin position="147"/>
        <end position="165"/>
    </location>
</feature>
<dbReference type="AlphaFoldDB" id="A0A9E5JUV6"/>
<evidence type="ECO:0000256" key="2">
    <source>
        <dbReference type="SAM" id="Phobius"/>
    </source>
</evidence>
<reference evidence="3" key="1">
    <citation type="submission" date="2020-03" db="EMBL/GenBank/DDBJ databases">
        <authorList>
            <person name="Guo F."/>
        </authorList>
    </citation>
    <scope>NUCLEOTIDE SEQUENCE</scope>
    <source>
        <strain evidence="3">JCM 30134</strain>
    </source>
</reference>
<feature type="region of interest" description="Disordered" evidence="1">
    <location>
        <begin position="170"/>
        <end position="197"/>
    </location>
</feature>
<dbReference type="EMBL" id="JAAONZ010000013">
    <property type="protein sequence ID" value="NHO66989.1"/>
    <property type="molecule type" value="Genomic_DNA"/>
</dbReference>
<proteinExistence type="predicted"/>
<keyword evidence="2" id="KW-0812">Transmembrane</keyword>
<sequence length="389" mass="43285">MLSPTVLNLIRTPLFIISITTLVCLLLSASLLQQQHHQRLEIRTLQYGNALATLGASQATDATLNHDLVSLQVTVSDIARNPDVLSATIHDVENRLLVQAGDSPNAGDYVNRDYGSYSAPITLQDSVAGYLTVIIDKQTLYEEQDDTWLMALLGLAGAMLVMSVLNLRQTPTESPADPENQEAPLTSPPARDNQLPTRSMSIHDDVDVNLTLRCLNWPTLKQQLSATLRQQLFDDLQRHLSGINALYNGRILFADHETLELQFRGDEIGNTTFRAICAAYLLFSLVKQSNAGIRLDYAAAAYPATDDNNLHQYLDNSEFRQQLQAMLAEQTNHSLLIDTQECATSQLLQRLQVNEFTFDQSWAIIEGLQPTYQGLLDKQAKHLQSLQTA</sequence>
<dbReference type="Proteomes" id="UP000787472">
    <property type="component" value="Unassembled WGS sequence"/>
</dbReference>
<feature type="transmembrane region" description="Helical" evidence="2">
    <location>
        <begin position="12"/>
        <end position="32"/>
    </location>
</feature>
<protein>
    <submittedName>
        <fullName evidence="3">Uncharacterized protein</fullName>
    </submittedName>
</protein>
<dbReference type="RefSeq" id="WP_167188841.1">
    <property type="nucleotide sequence ID" value="NZ_JAAONZ010000013.1"/>
</dbReference>
<name>A0A9E5JUV6_9GAMM</name>
<gene>
    <name evidence="3" type="ORF">G8770_15670</name>
</gene>
<evidence type="ECO:0000256" key="1">
    <source>
        <dbReference type="SAM" id="MobiDB-lite"/>
    </source>
</evidence>
<evidence type="ECO:0000313" key="4">
    <source>
        <dbReference type="Proteomes" id="UP000787472"/>
    </source>
</evidence>
<accession>A0A9E5JUV6</accession>
<keyword evidence="2" id="KW-1133">Transmembrane helix</keyword>
<evidence type="ECO:0000313" key="3">
    <source>
        <dbReference type="EMBL" id="NHO66989.1"/>
    </source>
</evidence>